<keyword evidence="1" id="KW-0472">Membrane</keyword>
<evidence type="ECO:0000256" key="1">
    <source>
        <dbReference type="SAM" id="Phobius"/>
    </source>
</evidence>
<proteinExistence type="predicted"/>
<dbReference type="EMBL" id="REGN01002426">
    <property type="protein sequence ID" value="RNA28157.1"/>
    <property type="molecule type" value="Genomic_DNA"/>
</dbReference>
<keyword evidence="3" id="KW-1185">Reference proteome</keyword>
<gene>
    <name evidence="2" type="ORF">BpHYR1_002012</name>
</gene>
<keyword evidence="1" id="KW-0812">Transmembrane</keyword>
<feature type="transmembrane region" description="Helical" evidence="1">
    <location>
        <begin position="55"/>
        <end position="75"/>
    </location>
</feature>
<dbReference type="Proteomes" id="UP000276133">
    <property type="component" value="Unassembled WGS sequence"/>
</dbReference>
<keyword evidence="1" id="KW-1133">Transmembrane helix</keyword>
<evidence type="ECO:0000313" key="3">
    <source>
        <dbReference type="Proteomes" id="UP000276133"/>
    </source>
</evidence>
<accession>A0A3M7RXV9</accession>
<protein>
    <submittedName>
        <fullName evidence="2">Uncharacterized protein</fullName>
    </submittedName>
</protein>
<evidence type="ECO:0000313" key="2">
    <source>
        <dbReference type="EMBL" id="RNA28157.1"/>
    </source>
</evidence>
<sequence length="84" mass="9549">SSVTLSFLPDLAFGSIETFGLCKLSPFFSFPWQFIPKTVSCKLNVIFVDTFTFEIVGFPIIHLGLTQLNILIYLIPKKLFLDFI</sequence>
<organism evidence="2 3">
    <name type="scientific">Brachionus plicatilis</name>
    <name type="common">Marine rotifer</name>
    <name type="synonym">Brachionus muelleri</name>
    <dbReference type="NCBI Taxonomy" id="10195"/>
    <lineage>
        <taxon>Eukaryota</taxon>
        <taxon>Metazoa</taxon>
        <taxon>Spiralia</taxon>
        <taxon>Gnathifera</taxon>
        <taxon>Rotifera</taxon>
        <taxon>Eurotatoria</taxon>
        <taxon>Monogononta</taxon>
        <taxon>Pseudotrocha</taxon>
        <taxon>Ploima</taxon>
        <taxon>Brachionidae</taxon>
        <taxon>Brachionus</taxon>
    </lineage>
</organism>
<dbReference type="AlphaFoldDB" id="A0A3M7RXV9"/>
<reference evidence="2 3" key="1">
    <citation type="journal article" date="2018" name="Sci. Rep.">
        <title>Genomic signatures of local adaptation to the degree of environmental predictability in rotifers.</title>
        <authorList>
            <person name="Franch-Gras L."/>
            <person name="Hahn C."/>
            <person name="Garcia-Roger E.M."/>
            <person name="Carmona M.J."/>
            <person name="Serra M."/>
            <person name="Gomez A."/>
        </authorList>
    </citation>
    <scope>NUCLEOTIDE SEQUENCE [LARGE SCALE GENOMIC DNA]</scope>
    <source>
        <strain evidence="2">HYR1</strain>
    </source>
</reference>
<name>A0A3M7RXV9_BRAPC</name>
<comment type="caution">
    <text evidence="2">The sequence shown here is derived from an EMBL/GenBank/DDBJ whole genome shotgun (WGS) entry which is preliminary data.</text>
</comment>
<feature type="non-terminal residue" evidence="2">
    <location>
        <position position="1"/>
    </location>
</feature>